<keyword evidence="3" id="KW-1185">Reference proteome</keyword>
<feature type="chain" id="PRO_5042900119" evidence="1">
    <location>
        <begin position="24"/>
        <end position="181"/>
    </location>
</feature>
<evidence type="ECO:0000256" key="1">
    <source>
        <dbReference type="SAM" id="SignalP"/>
    </source>
</evidence>
<comment type="caution">
    <text evidence="2">The sequence shown here is derived from an EMBL/GenBank/DDBJ whole genome shotgun (WGS) entry which is preliminary data.</text>
</comment>
<protein>
    <submittedName>
        <fullName evidence="2">Uncharacterized protein</fullName>
    </submittedName>
</protein>
<feature type="signal peptide" evidence="1">
    <location>
        <begin position="1"/>
        <end position="23"/>
    </location>
</feature>
<dbReference type="EMBL" id="MU856902">
    <property type="protein sequence ID" value="KAK4154813.1"/>
    <property type="molecule type" value="Genomic_DNA"/>
</dbReference>
<dbReference type="AlphaFoldDB" id="A0AAN6VNH1"/>
<keyword evidence="1" id="KW-0732">Signal</keyword>
<proteinExistence type="predicted"/>
<organism evidence="2 3">
    <name type="scientific">Chaetomidium leptoderma</name>
    <dbReference type="NCBI Taxonomy" id="669021"/>
    <lineage>
        <taxon>Eukaryota</taxon>
        <taxon>Fungi</taxon>
        <taxon>Dikarya</taxon>
        <taxon>Ascomycota</taxon>
        <taxon>Pezizomycotina</taxon>
        <taxon>Sordariomycetes</taxon>
        <taxon>Sordariomycetidae</taxon>
        <taxon>Sordariales</taxon>
        <taxon>Chaetomiaceae</taxon>
        <taxon>Chaetomidium</taxon>
    </lineage>
</organism>
<accession>A0AAN6VNH1</accession>
<dbReference type="Proteomes" id="UP001302745">
    <property type="component" value="Unassembled WGS sequence"/>
</dbReference>
<gene>
    <name evidence="2" type="ORF">C8A00DRAFT_14098</name>
</gene>
<reference evidence="2" key="2">
    <citation type="submission" date="2023-05" db="EMBL/GenBank/DDBJ databases">
        <authorList>
            <consortium name="Lawrence Berkeley National Laboratory"/>
            <person name="Steindorff A."/>
            <person name="Hensen N."/>
            <person name="Bonometti L."/>
            <person name="Westerberg I."/>
            <person name="Brannstrom I.O."/>
            <person name="Guillou S."/>
            <person name="Cros-Aarteil S."/>
            <person name="Calhoun S."/>
            <person name="Haridas S."/>
            <person name="Kuo A."/>
            <person name="Mondo S."/>
            <person name="Pangilinan J."/>
            <person name="Riley R."/>
            <person name="Labutti K."/>
            <person name="Andreopoulos B."/>
            <person name="Lipzen A."/>
            <person name="Chen C."/>
            <person name="Yanf M."/>
            <person name="Daum C."/>
            <person name="Ng V."/>
            <person name="Clum A."/>
            <person name="Ohm R."/>
            <person name="Martin F."/>
            <person name="Silar P."/>
            <person name="Natvig D."/>
            <person name="Lalanne C."/>
            <person name="Gautier V."/>
            <person name="Ament-Velasquez S.L."/>
            <person name="Kruys A."/>
            <person name="Hutchinson M.I."/>
            <person name="Powell A.J."/>
            <person name="Barry K."/>
            <person name="Miller A.N."/>
            <person name="Grigoriev I.V."/>
            <person name="Debuchy R."/>
            <person name="Gladieux P."/>
            <person name="Thoren M.H."/>
            <person name="Johannesson H."/>
        </authorList>
    </citation>
    <scope>NUCLEOTIDE SEQUENCE</scope>
    <source>
        <strain evidence="2">CBS 538.74</strain>
    </source>
</reference>
<name>A0AAN6VNH1_9PEZI</name>
<reference evidence="2" key="1">
    <citation type="journal article" date="2023" name="Mol. Phylogenet. Evol.">
        <title>Genome-scale phylogeny and comparative genomics of the fungal order Sordariales.</title>
        <authorList>
            <person name="Hensen N."/>
            <person name="Bonometti L."/>
            <person name="Westerberg I."/>
            <person name="Brannstrom I.O."/>
            <person name="Guillou S."/>
            <person name="Cros-Aarteil S."/>
            <person name="Calhoun S."/>
            <person name="Haridas S."/>
            <person name="Kuo A."/>
            <person name="Mondo S."/>
            <person name="Pangilinan J."/>
            <person name="Riley R."/>
            <person name="LaButti K."/>
            <person name="Andreopoulos B."/>
            <person name="Lipzen A."/>
            <person name="Chen C."/>
            <person name="Yan M."/>
            <person name="Daum C."/>
            <person name="Ng V."/>
            <person name="Clum A."/>
            <person name="Steindorff A."/>
            <person name="Ohm R.A."/>
            <person name="Martin F."/>
            <person name="Silar P."/>
            <person name="Natvig D.O."/>
            <person name="Lalanne C."/>
            <person name="Gautier V."/>
            <person name="Ament-Velasquez S.L."/>
            <person name="Kruys A."/>
            <person name="Hutchinson M.I."/>
            <person name="Powell A.J."/>
            <person name="Barry K."/>
            <person name="Miller A.N."/>
            <person name="Grigoriev I.V."/>
            <person name="Debuchy R."/>
            <person name="Gladieux P."/>
            <person name="Hiltunen Thoren M."/>
            <person name="Johannesson H."/>
        </authorList>
    </citation>
    <scope>NUCLEOTIDE SEQUENCE</scope>
    <source>
        <strain evidence="2">CBS 538.74</strain>
    </source>
</reference>
<evidence type="ECO:0000313" key="2">
    <source>
        <dbReference type="EMBL" id="KAK4154813.1"/>
    </source>
</evidence>
<evidence type="ECO:0000313" key="3">
    <source>
        <dbReference type="Proteomes" id="UP001302745"/>
    </source>
</evidence>
<sequence length="181" mass="19572">MLRRLISNALILAGLGLVIGAYAAPKPPQLSSTSTSTAATTTSTAAATKYCPWCAGIPTDDRETFCKLVIQVPAKFGRIMDYPALIFNHNLTALLYVDMLSTITITRTWQLDATKTGDSNLDVVLLAVEGWESNTDKPPKLAYGKPGYTHTENWFAIPNAGEMGFGIQSTVFHTSFQCAHA</sequence>